<dbReference type="InterPro" id="IPR001736">
    <property type="entry name" value="PLipase_D/transphosphatidylase"/>
</dbReference>
<dbReference type="SUPFAM" id="SSF56024">
    <property type="entry name" value="Phospholipase D/nuclease"/>
    <property type="match status" value="2"/>
</dbReference>
<dbReference type="SUPFAM" id="SSF82199">
    <property type="entry name" value="SET domain"/>
    <property type="match status" value="1"/>
</dbReference>
<evidence type="ECO:0000313" key="5">
    <source>
        <dbReference type="Proteomes" id="UP000245956"/>
    </source>
</evidence>
<dbReference type="InterPro" id="IPR046341">
    <property type="entry name" value="SET_dom_sf"/>
</dbReference>
<gene>
    <name evidence="4" type="ORF">PCL_00839</name>
</gene>
<proteinExistence type="predicted"/>
<feature type="region of interest" description="Disordered" evidence="1">
    <location>
        <begin position="1090"/>
        <end position="1114"/>
    </location>
</feature>
<dbReference type="Gene3D" id="2.170.270.10">
    <property type="entry name" value="SET domain"/>
    <property type="match status" value="1"/>
</dbReference>
<dbReference type="PROSITE" id="PS50280">
    <property type="entry name" value="SET"/>
    <property type="match status" value="1"/>
</dbReference>
<feature type="compositionally biased region" description="Low complexity" evidence="1">
    <location>
        <begin position="821"/>
        <end position="847"/>
    </location>
</feature>
<evidence type="ECO:0000259" key="3">
    <source>
        <dbReference type="PROSITE" id="PS50280"/>
    </source>
</evidence>
<dbReference type="InterPro" id="IPR011990">
    <property type="entry name" value="TPR-like_helical_dom_sf"/>
</dbReference>
<feature type="domain" description="SET" evidence="3">
    <location>
        <begin position="274"/>
        <end position="419"/>
    </location>
</feature>
<accession>A0A2U3E3W9</accession>
<comment type="caution">
    <text evidence="4">The sequence shown here is derived from an EMBL/GenBank/DDBJ whole genome shotgun (WGS) entry which is preliminary data.</text>
</comment>
<evidence type="ECO:0000259" key="2">
    <source>
        <dbReference type="PROSITE" id="PS50035"/>
    </source>
</evidence>
<evidence type="ECO:0000256" key="1">
    <source>
        <dbReference type="SAM" id="MobiDB-lite"/>
    </source>
</evidence>
<dbReference type="CDD" id="cd00138">
    <property type="entry name" value="PLDc_SF"/>
    <property type="match status" value="1"/>
</dbReference>
<reference evidence="4 5" key="1">
    <citation type="journal article" date="2016" name="Front. Microbiol.">
        <title>Genome and transcriptome sequences reveal the specific parasitism of the nematophagous Purpureocillium lilacinum 36-1.</title>
        <authorList>
            <person name="Xie J."/>
            <person name="Li S."/>
            <person name="Mo C."/>
            <person name="Xiao X."/>
            <person name="Peng D."/>
            <person name="Wang G."/>
            <person name="Xiao Y."/>
        </authorList>
    </citation>
    <scope>NUCLEOTIDE SEQUENCE [LARGE SCALE GENOMIC DNA]</scope>
    <source>
        <strain evidence="4 5">36-1</strain>
    </source>
</reference>
<feature type="region of interest" description="Disordered" evidence="1">
    <location>
        <begin position="819"/>
        <end position="848"/>
    </location>
</feature>
<feature type="domain" description="PLD phosphodiesterase" evidence="2">
    <location>
        <begin position="1015"/>
        <end position="1042"/>
    </location>
</feature>
<dbReference type="PANTHER" id="PTHR21248:SF11">
    <property type="entry name" value="PLD PHOSPHODIESTERASE DOMAIN-CONTAINING PROTEIN"/>
    <property type="match status" value="1"/>
</dbReference>
<dbReference type="GO" id="GO:0030572">
    <property type="term" value="F:phosphatidyltransferase activity"/>
    <property type="evidence" value="ECO:0007669"/>
    <property type="project" value="UniProtKB-ARBA"/>
</dbReference>
<dbReference type="CDD" id="cd20071">
    <property type="entry name" value="SET_SMYD"/>
    <property type="match status" value="1"/>
</dbReference>
<dbReference type="Pfam" id="PF13091">
    <property type="entry name" value="PLDc_2"/>
    <property type="match status" value="1"/>
</dbReference>
<organism evidence="4 5">
    <name type="scientific">Purpureocillium lilacinum</name>
    <name type="common">Paecilomyces lilacinus</name>
    <dbReference type="NCBI Taxonomy" id="33203"/>
    <lineage>
        <taxon>Eukaryota</taxon>
        <taxon>Fungi</taxon>
        <taxon>Dikarya</taxon>
        <taxon>Ascomycota</taxon>
        <taxon>Pezizomycotina</taxon>
        <taxon>Sordariomycetes</taxon>
        <taxon>Hypocreomycetidae</taxon>
        <taxon>Hypocreales</taxon>
        <taxon>Ophiocordycipitaceae</taxon>
        <taxon>Purpureocillium</taxon>
    </lineage>
</organism>
<dbReference type="EMBL" id="LCWV01000012">
    <property type="protein sequence ID" value="PWI69192.1"/>
    <property type="molecule type" value="Genomic_DNA"/>
</dbReference>
<dbReference type="Pfam" id="PF00856">
    <property type="entry name" value="SET"/>
    <property type="match status" value="1"/>
</dbReference>
<dbReference type="Gene3D" id="1.25.40.10">
    <property type="entry name" value="Tetratricopeptide repeat domain"/>
    <property type="match status" value="1"/>
</dbReference>
<dbReference type="PROSITE" id="PS50035">
    <property type="entry name" value="PLD"/>
    <property type="match status" value="1"/>
</dbReference>
<dbReference type="GO" id="GO:0032049">
    <property type="term" value="P:cardiolipin biosynthetic process"/>
    <property type="evidence" value="ECO:0007669"/>
    <property type="project" value="UniProtKB-ARBA"/>
</dbReference>
<protein>
    <submittedName>
        <fullName evidence="4">Uncharacterized protein</fullName>
    </submittedName>
</protein>
<feature type="region of interest" description="Disordered" evidence="1">
    <location>
        <begin position="629"/>
        <end position="651"/>
    </location>
</feature>
<dbReference type="Proteomes" id="UP000245956">
    <property type="component" value="Unassembled WGS sequence"/>
</dbReference>
<sequence>MKGVIGQEQTLPFEKMSLSNLDAWHTSVPVSALTTYKFSSVSQTATARLRAIQDAMGPKPHAVAPAPRAASSMTRTFARPAHDGCPAWLKRGKPKGGDGTKQTGVNVNAIVNVVSHVRASTVYYTSGDGTPIRCARDRPQPRYLALGLQLLVTMWCGRVAVSFLLSGLASAAWINNISNRDLCVNTPLRVRGCGRPHLFELELPEEPASPWTFKPQCINSTFGSPQLCVFTSHEFANGRGISIITTPSTAAAIQNLTSFTQSGNLTKAGEMAVPPFEVRDLPGRGKGGIANTTLHRGDRLLAATPAILVDMRVNRFLNVMDGIMLETIAVRQLPPQANEMFWELHSQPTTNSVRDRITVNAFAVEVAGWQFSGVVLETSRFNHDCRPNSAYYFDEETLTHYTHASTEINPGTEISLTYISPLAPQQHRQNTLRVSWGFKCTCSQCSMHPKMIKHSDTRIEHINNMTRLLYGWHERWTARLDLTDAAAVAAADTKKPVVKDEQQAKKHEEAQQKAMDEIPVISNVEAIATAETVISLYQQERLVVYSSDAHLIAALANCAEGRRTEAIKHAQLALETGLVHEGLDDELHVDVVKLGVDPTKEPCWLKKEAGSSLSDAGEVAENDFLAKEATQEPSPRAGVRAEFRDRPTPSHTHLATVRRPFLVEFNPEQLGLSGKGPVEGCSPCAAAALMSSRDNGGGAAPRSARQTVPLGMALPGRTARGREQVPPWRAYNVGVGLVWAAGMTFVGFGDGRFAGLHILRRLRSQPAPVDINGKTAAMVSDRVLRLCQAQETLSSVLAANPSEAPGDIVKRLYNGQSSLSNGNNIKTSNKNNDTNNDTNSNNANGATKEQDPLEAALKCGNWGPRAPSTLFLQAYADALACLDDDPWSGLVSPPLMGSHGTIPLTAIAPLADIMRHCSNLIARAGREVIFVTCAWSPSLAQRLIRGALVELSRRAGATNRRVVVKIMYDRAAPSNALDPHQEVKPAAYAGAGVLLPPPEEVPNVDLQVVSMHRFFLGTLHAKFCVVDREMAVVMSNNVEDNDNMEMMAHVEGPVVDSIYDTALAIWSKAFVPPLPCLTAPPPPPVEDNVAGRNETGPGGEPLYLARGPSREQQSDIVAEAEAAVPLPEHTPEDPHYDDDLAGEIRRMQSCYAAKPGETRLQAASRLLNLAVKNPIPASGPEIPDGAEMTPYLSTSTAEPVPMALVSRPAYGPFDSKSVRVPQNEAWLSLIRHARQSIFIQTPDLNAAPLMEALAQALRRGVEVTYYVCFGYNDLGEMIPGQGGTNDQAARALIASLPEDGPERKLLRIHNYVGKDQSRPLHHSLKARSCHVKLLIADGAVGVQGSGNQDTQSWFHSLEVNVMVDGEEVCARWREGVERNQNTARFGRVAADGVWRDAETGEPAEGYQGDPGRVSGLVRGVTGMALKAKGMGGF</sequence>
<dbReference type="InterPro" id="IPR001214">
    <property type="entry name" value="SET_dom"/>
</dbReference>
<dbReference type="InterPro" id="IPR025202">
    <property type="entry name" value="PLD-like_dom"/>
</dbReference>
<dbReference type="Gene3D" id="3.30.870.10">
    <property type="entry name" value="Endonuclease Chain A"/>
    <property type="match status" value="2"/>
</dbReference>
<evidence type="ECO:0000313" key="4">
    <source>
        <dbReference type="EMBL" id="PWI69192.1"/>
    </source>
</evidence>
<name>A0A2U3E3W9_PURLI</name>
<dbReference type="PANTHER" id="PTHR21248">
    <property type="entry name" value="CARDIOLIPIN SYNTHASE"/>
    <property type="match status" value="1"/>
</dbReference>
<feature type="compositionally biased region" description="Basic and acidic residues" evidence="1">
    <location>
        <begin position="639"/>
        <end position="648"/>
    </location>
</feature>